<evidence type="ECO:0000313" key="3">
    <source>
        <dbReference type="Proteomes" id="UP000245021"/>
    </source>
</evidence>
<keyword evidence="1" id="KW-0472">Membrane</keyword>
<feature type="transmembrane region" description="Helical" evidence="1">
    <location>
        <begin position="7"/>
        <end position="24"/>
    </location>
</feature>
<dbReference type="OrthoDB" id="2242374at2"/>
<evidence type="ECO:0000313" key="2">
    <source>
        <dbReference type="EMBL" id="GBG96634.1"/>
    </source>
</evidence>
<dbReference type="Proteomes" id="UP000245021">
    <property type="component" value="Unassembled WGS sequence"/>
</dbReference>
<feature type="transmembrane region" description="Helical" evidence="1">
    <location>
        <begin position="55"/>
        <end position="76"/>
    </location>
</feature>
<dbReference type="AlphaFoldDB" id="A0A2R5HEZ2"/>
<sequence>MFSRPRLILYMNLVLFFYTLIDFNRRLFAVDNLFAQVATGAGNTLRDLMAGLPSLVNQFQVVIYIIVLALLILLALRFFNVAFVLMEIAVLLTLINYAMQWFNNQQNINSLFEAAVILVTLASIWAIAKPLKLVK</sequence>
<proteinExistence type="predicted"/>
<name>A0A2R5HEZ2_9LACT</name>
<dbReference type="EMBL" id="BFFO01000004">
    <property type="protein sequence ID" value="GBG96634.1"/>
    <property type="molecule type" value="Genomic_DNA"/>
</dbReference>
<comment type="caution">
    <text evidence="2">The sequence shown here is derived from an EMBL/GenBank/DDBJ whole genome shotgun (WGS) entry which is preliminary data.</text>
</comment>
<organism evidence="2 3">
    <name type="scientific">Lactococcus termiticola</name>
    <dbReference type="NCBI Taxonomy" id="2169526"/>
    <lineage>
        <taxon>Bacteria</taxon>
        <taxon>Bacillati</taxon>
        <taxon>Bacillota</taxon>
        <taxon>Bacilli</taxon>
        <taxon>Lactobacillales</taxon>
        <taxon>Streptococcaceae</taxon>
        <taxon>Lactococcus</taxon>
    </lineage>
</organism>
<gene>
    <name evidence="2" type="ORF">NtB2_00758</name>
</gene>
<reference evidence="2 3" key="1">
    <citation type="journal article" date="2018" name="Genome Announc.">
        <title>Draft Genome Sequence of Lactococcus sp. Strain NtB2 (JCM 32569), Isolated from the Gut of the Higher Termite Nasutitermes takasagoensis.</title>
        <authorList>
            <person name="Noda S."/>
            <person name="Aihara C."/>
            <person name="Yuki M."/>
            <person name="Ohkuma M."/>
        </authorList>
    </citation>
    <scope>NUCLEOTIDE SEQUENCE [LARGE SCALE GENOMIC DNA]</scope>
    <source>
        <strain evidence="2 3">NtB2</strain>
    </source>
</reference>
<accession>A0A2R5HEZ2</accession>
<keyword evidence="1" id="KW-1133">Transmembrane helix</keyword>
<protein>
    <submittedName>
        <fullName evidence="2">Uncharacterized protein</fullName>
    </submittedName>
</protein>
<evidence type="ECO:0000256" key="1">
    <source>
        <dbReference type="SAM" id="Phobius"/>
    </source>
</evidence>
<dbReference type="RefSeq" id="WP_125194944.1">
    <property type="nucleotide sequence ID" value="NZ_BFFO01000004.1"/>
</dbReference>
<keyword evidence="1" id="KW-0812">Transmembrane</keyword>
<feature type="transmembrane region" description="Helical" evidence="1">
    <location>
        <begin position="108"/>
        <end position="128"/>
    </location>
</feature>
<keyword evidence="3" id="KW-1185">Reference proteome</keyword>
<feature type="transmembrane region" description="Helical" evidence="1">
    <location>
        <begin position="83"/>
        <end position="102"/>
    </location>
</feature>